<dbReference type="EMBL" id="VOFY01000279">
    <property type="protein sequence ID" value="KAA8578708.1"/>
    <property type="molecule type" value="Genomic_DNA"/>
</dbReference>
<sequence length="189" mass="21376">MSDLEDEEDGAESVVSGCQSMKSDRSRFEPPTFSKEPGTSDTKGRKRGDVWEEEQLSCCASYQDFLRDPVSTSFGHWFCRPCITSYWDQAASSGDSCGPQWGERSRTMYAAKHEHKIRVKRTYERVTEGAEQTGSGTFLSRIYTAVYITDRLSEEVNTQHEVLQLETSSKMKTLHDSPIKCSDIFKASP</sequence>
<accession>A0A5J5CB46</accession>
<evidence type="ECO:0000256" key="3">
    <source>
        <dbReference type="SAM" id="MobiDB-lite"/>
    </source>
</evidence>
<evidence type="ECO:0000313" key="5">
    <source>
        <dbReference type="EMBL" id="KAA8578708.1"/>
    </source>
</evidence>
<dbReference type="InterPro" id="IPR051261">
    <property type="entry name" value="NLR"/>
</dbReference>
<evidence type="ECO:0000259" key="4">
    <source>
        <dbReference type="SMART" id="SM01288"/>
    </source>
</evidence>
<dbReference type="Gene3D" id="3.30.40.10">
    <property type="entry name" value="Zinc/RING finger domain, C3HC4 (zinc finger)"/>
    <property type="match status" value="1"/>
</dbReference>
<dbReference type="PANTHER" id="PTHR24106">
    <property type="entry name" value="NACHT, LRR AND CARD DOMAINS-CONTAINING"/>
    <property type="match status" value="1"/>
</dbReference>
<feature type="region of interest" description="Disordered" evidence="3">
    <location>
        <begin position="1"/>
        <end position="48"/>
    </location>
</feature>
<reference evidence="5 6" key="1">
    <citation type="submission" date="2019-08" db="EMBL/GenBank/DDBJ databases">
        <title>A chromosome-level genome assembly, high-density linkage maps, and genome scans reveal the genomic architecture of hybrid incompatibilities underlying speciation via character displacement in darters (Percidae: Etheostominae).</title>
        <authorList>
            <person name="Moran R.L."/>
            <person name="Catchen J.M."/>
            <person name="Fuller R.C."/>
        </authorList>
    </citation>
    <scope>NUCLEOTIDE SEQUENCE [LARGE SCALE GENOMIC DNA]</scope>
    <source>
        <strain evidence="5">EspeVRDwgs_2016</strain>
        <tissue evidence="5">Muscle</tissue>
    </source>
</reference>
<organism evidence="5 6">
    <name type="scientific">Etheostoma spectabile</name>
    <name type="common">orangethroat darter</name>
    <dbReference type="NCBI Taxonomy" id="54343"/>
    <lineage>
        <taxon>Eukaryota</taxon>
        <taxon>Metazoa</taxon>
        <taxon>Chordata</taxon>
        <taxon>Craniata</taxon>
        <taxon>Vertebrata</taxon>
        <taxon>Euteleostomi</taxon>
        <taxon>Actinopterygii</taxon>
        <taxon>Neopterygii</taxon>
        <taxon>Teleostei</taxon>
        <taxon>Neoteleostei</taxon>
        <taxon>Acanthomorphata</taxon>
        <taxon>Eupercaria</taxon>
        <taxon>Perciformes</taxon>
        <taxon>Percoidei</taxon>
        <taxon>Percidae</taxon>
        <taxon>Etheostomatinae</taxon>
        <taxon>Etheostoma</taxon>
    </lineage>
</organism>
<evidence type="ECO:0000256" key="1">
    <source>
        <dbReference type="ARBA" id="ARBA00022614"/>
    </source>
</evidence>
<dbReference type="Proteomes" id="UP000327493">
    <property type="component" value="Unassembled WGS sequence"/>
</dbReference>
<evidence type="ECO:0000313" key="6">
    <source>
        <dbReference type="Proteomes" id="UP000327493"/>
    </source>
</evidence>
<comment type="caution">
    <text evidence="5">The sequence shown here is derived from an EMBL/GenBank/DDBJ whole genome shotgun (WGS) entry which is preliminary data.</text>
</comment>
<keyword evidence="2" id="KW-0677">Repeat</keyword>
<name>A0A5J5CB46_9PERO</name>
<evidence type="ECO:0000256" key="2">
    <source>
        <dbReference type="ARBA" id="ARBA00022737"/>
    </source>
</evidence>
<dbReference type="InterPro" id="IPR029495">
    <property type="entry name" value="NACHT-assoc"/>
</dbReference>
<dbReference type="Pfam" id="PF14484">
    <property type="entry name" value="FISNA"/>
    <property type="match status" value="1"/>
</dbReference>
<keyword evidence="1" id="KW-0433">Leucine-rich repeat</keyword>
<dbReference type="SMART" id="SM01288">
    <property type="entry name" value="FISNA"/>
    <property type="match status" value="1"/>
</dbReference>
<dbReference type="AlphaFoldDB" id="A0A5J5CB46"/>
<protein>
    <recommendedName>
        <fullName evidence="4">FISNA domain-containing protein</fullName>
    </recommendedName>
</protein>
<keyword evidence="6" id="KW-1185">Reference proteome</keyword>
<feature type="compositionally biased region" description="Acidic residues" evidence="3">
    <location>
        <begin position="1"/>
        <end position="11"/>
    </location>
</feature>
<gene>
    <name evidence="5" type="ORF">FQN60_011501</name>
</gene>
<feature type="domain" description="FISNA" evidence="4">
    <location>
        <begin position="114"/>
        <end position="186"/>
    </location>
</feature>
<proteinExistence type="predicted"/>
<feature type="non-terminal residue" evidence="5">
    <location>
        <position position="189"/>
    </location>
</feature>
<dbReference type="SUPFAM" id="SSF57850">
    <property type="entry name" value="RING/U-box"/>
    <property type="match status" value="1"/>
</dbReference>
<dbReference type="InterPro" id="IPR013083">
    <property type="entry name" value="Znf_RING/FYVE/PHD"/>
</dbReference>